<evidence type="ECO:0000313" key="2">
    <source>
        <dbReference type="EMBL" id="GAG47518.1"/>
    </source>
</evidence>
<sequence length="95" mass="10465">IGEADEEQGTTLMVIGDSDFASNEHFYSGNNGDLFLNAVSGLTAGTEIVSIERKVLPFRRLIVSPEAARFINYSSIGLLPLLVLVIGAVIWWRRR</sequence>
<accession>X0YFY0</accession>
<protein>
    <submittedName>
        <fullName evidence="2">Uncharacterized protein</fullName>
    </submittedName>
</protein>
<evidence type="ECO:0000256" key="1">
    <source>
        <dbReference type="SAM" id="Phobius"/>
    </source>
</evidence>
<keyword evidence="1" id="KW-0812">Transmembrane</keyword>
<gene>
    <name evidence="2" type="ORF">S01H1_85118</name>
</gene>
<keyword evidence="1" id="KW-0472">Membrane</keyword>
<feature type="transmembrane region" description="Helical" evidence="1">
    <location>
        <begin position="70"/>
        <end position="92"/>
    </location>
</feature>
<organism evidence="2">
    <name type="scientific">marine sediment metagenome</name>
    <dbReference type="NCBI Taxonomy" id="412755"/>
    <lineage>
        <taxon>unclassified sequences</taxon>
        <taxon>metagenomes</taxon>
        <taxon>ecological metagenomes</taxon>
    </lineage>
</organism>
<keyword evidence="1" id="KW-1133">Transmembrane helix</keyword>
<name>X0YFY0_9ZZZZ</name>
<reference evidence="2" key="1">
    <citation type="journal article" date="2014" name="Front. Microbiol.">
        <title>High frequency of phylogenetically diverse reductive dehalogenase-homologous genes in deep subseafloor sedimentary metagenomes.</title>
        <authorList>
            <person name="Kawai M."/>
            <person name="Futagami T."/>
            <person name="Toyoda A."/>
            <person name="Takaki Y."/>
            <person name="Nishi S."/>
            <person name="Hori S."/>
            <person name="Arai W."/>
            <person name="Tsubouchi T."/>
            <person name="Morono Y."/>
            <person name="Uchiyama I."/>
            <person name="Ito T."/>
            <person name="Fujiyama A."/>
            <person name="Inagaki F."/>
            <person name="Takami H."/>
        </authorList>
    </citation>
    <scope>NUCLEOTIDE SEQUENCE</scope>
    <source>
        <strain evidence="2">Expedition CK06-06</strain>
    </source>
</reference>
<dbReference type="EMBL" id="BARS01058332">
    <property type="protein sequence ID" value="GAG47518.1"/>
    <property type="molecule type" value="Genomic_DNA"/>
</dbReference>
<feature type="non-terminal residue" evidence="2">
    <location>
        <position position="1"/>
    </location>
</feature>
<comment type="caution">
    <text evidence="2">The sequence shown here is derived from an EMBL/GenBank/DDBJ whole genome shotgun (WGS) entry which is preliminary data.</text>
</comment>
<proteinExistence type="predicted"/>
<dbReference type="AlphaFoldDB" id="X0YFY0"/>